<evidence type="ECO:0000256" key="3">
    <source>
        <dbReference type="ARBA" id="ARBA00022729"/>
    </source>
</evidence>
<feature type="domain" description="Solute-binding protein family 3/N-terminal" evidence="5">
    <location>
        <begin position="52"/>
        <end position="274"/>
    </location>
</feature>
<dbReference type="PANTHER" id="PTHR30085">
    <property type="entry name" value="AMINO ACID ABC TRANSPORTER PERMEASE"/>
    <property type="match status" value="1"/>
</dbReference>
<evidence type="ECO:0000256" key="2">
    <source>
        <dbReference type="ARBA" id="ARBA00022448"/>
    </source>
</evidence>
<evidence type="ECO:0000256" key="1">
    <source>
        <dbReference type="ARBA" id="ARBA00010333"/>
    </source>
</evidence>
<dbReference type="AlphaFoldDB" id="A0A0V7ZW45"/>
<sequence>MNNGFYNLKRFNPLHLLLVTAIICLLTFFFVFADNGLVASAAEFKKIQERGYITIAVKDNLPLLGFKDSKGELQGLEIDLARRLASDLFNQPDSIKLQPVGNRERLSVVVDNKVDLAIARVTATESRSRIVSFSFPYYFDGTVLITKNASIQKLTDLKQQKIAVLEKSSTIAPVRYYLPDAKLVGVSSYSEAKEILDTNQAVAFAADASVLAGWVKEDPSYQILETRISTEPLSVVMPKGLQYAELRNRVNQAITGYLKEGWLQKRVEFWGLPESKFAGAKFRSWNQE</sequence>
<reference evidence="6 7" key="1">
    <citation type="journal article" date="2015" name="Genome Announc.">
        <title>Draft Genome of the Euendolithic (true boring) Cyanobacterium Mastigocoleus testarum strain BC008.</title>
        <authorList>
            <person name="Guida B.S."/>
            <person name="Garcia-Pichel F."/>
        </authorList>
    </citation>
    <scope>NUCLEOTIDE SEQUENCE [LARGE SCALE GENOMIC DNA]</scope>
    <source>
        <strain evidence="6 7">BC008</strain>
    </source>
</reference>
<dbReference type="EMBL" id="LMTZ01000055">
    <property type="protein sequence ID" value="KST68567.1"/>
    <property type="molecule type" value="Genomic_DNA"/>
</dbReference>
<dbReference type="PANTHER" id="PTHR30085:SF6">
    <property type="entry name" value="ABC TRANSPORTER GLUTAMINE-BINDING PROTEIN GLNH"/>
    <property type="match status" value="1"/>
</dbReference>
<accession>A0A0V7ZW45</accession>
<dbReference type="OrthoDB" id="457005at2"/>
<dbReference type="Proteomes" id="UP000053372">
    <property type="component" value="Unassembled WGS sequence"/>
</dbReference>
<evidence type="ECO:0000313" key="7">
    <source>
        <dbReference type="Proteomes" id="UP000053372"/>
    </source>
</evidence>
<gene>
    <name evidence="6" type="ORF">BC008_33480</name>
</gene>
<dbReference type="Gene3D" id="3.40.190.10">
    <property type="entry name" value="Periplasmic binding protein-like II"/>
    <property type="match status" value="2"/>
</dbReference>
<dbReference type="GO" id="GO:0030288">
    <property type="term" value="C:outer membrane-bounded periplasmic space"/>
    <property type="evidence" value="ECO:0007669"/>
    <property type="project" value="TreeGrafter"/>
</dbReference>
<dbReference type="PROSITE" id="PS01039">
    <property type="entry name" value="SBP_BACTERIAL_3"/>
    <property type="match status" value="1"/>
</dbReference>
<dbReference type="InterPro" id="IPR001638">
    <property type="entry name" value="Solute-binding_3/MltF_N"/>
</dbReference>
<evidence type="ECO:0000313" key="6">
    <source>
        <dbReference type="EMBL" id="KST68567.1"/>
    </source>
</evidence>
<dbReference type="GO" id="GO:0005576">
    <property type="term" value="C:extracellular region"/>
    <property type="evidence" value="ECO:0007669"/>
    <property type="project" value="TreeGrafter"/>
</dbReference>
<dbReference type="SUPFAM" id="SSF53850">
    <property type="entry name" value="Periplasmic binding protein-like II"/>
    <property type="match status" value="1"/>
</dbReference>
<proteinExistence type="inferred from homology"/>
<dbReference type="InterPro" id="IPR051455">
    <property type="entry name" value="Bact_solute-bind_prot3"/>
</dbReference>
<keyword evidence="2" id="KW-0813">Transport</keyword>
<evidence type="ECO:0000259" key="5">
    <source>
        <dbReference type="SMART" id="SM00062"/>
    </source>
</evidence>
<dbReference type="Pfam" id="PF00497">
    <property type="entry name" value="SBP_bac_3"/>
    <property type="match status" value="1"/>
</dbReference>
<dbReference type="InterPro" id="IPR018313">
    <property type="entry name" value="SBP_3_CS"/>
</dbReference>
<keyword evidence="3" id="KW-0732">Signal</keyword>
<dbReference type="GO" id="GO:0006865">
    <property type="term" value="P:amino acid transport"/>
    <property type="evidence" value="ECO:0007669"/>
    <property type="project" value="TreeGrafter"/>
</dbReference>
<dbReference type="SMART" id="SM00062">
    <property type="entry name" value="PBPb"/>
    <property type="match status" value="1"/>
</dbReference>
<dbReference type="RefSeq" id="WP_058183471.1">
    <property type="nucleotide sequence ID" value="NZ_LMTZ01000055.1"/>
</dbReference>
<comment type="caution">
    <text evidence="6">The sequence shown here is derived from an EMBL/GenBank/DDBJ whole genome shotgun (WGS) entry which is preliminary data.</text>
</comment>
<organism evidence="6 7">
    <name type="scientific">Mastigocoleus testarum BC008</name>
    <dbReference type="NCBI Taxonomy" id="371196"/>
    <lineage>
        <taxon>Bacteria</taxon>
        <taxon>Bacillati</taxon>
        <taxon>Cyanobacteriota</taxon>
        <taxon>Cyanophyceae</taxon>
        <taxon>Nostocales</taxon>
        <taxon>Hapalosiphonaceae</taxon>
        <taxon>Mastigocoleus</taxon>
    </lineage>
</organism>
<evidence type="ECO:0000256" key="4">
    <source>
        <dbReference type="RuleBase" id="RU003744"/>
    </source>
</evidence>
<name>A0A0V7ZW45_9CYAN</name>
<keyword evidence="7" id="KW-1185">Reference proteome</keyword>
<comment type="similarity">
    <text evidence="1 4">Belongs to the bacterial solute-binding protein 3 family.</text>
</comment>
<protein>
    <submittedName>
        <fullName evidence="6">ABC transporter substrate-binding protein</fullName>
    </submittedName>
</protein>